<dbReference type="InterPro" id="IPR038717">
    <property type="entry name" value="Tc1-like_DDE_dom"/>
</dbReference>
<protein>
    <recommendedName>
        <fullName evidence="5">Transposase</fullName>
    </recommendedName>
</protein>
<dbReference type="InterPro" id="IPR009057">
    <property type="entry name" value="Homeodomain-like_sf"/>
</dbReference>
<evidence type="ECO:0000259" key="2">
    <source>
        <dbReference type="Pfam" id="PF13358"/>
    </source>
</evidence>
<dbReference type="Gene3D" id="3.30.420.10">
    <property type="entry name" value="Ribonuclease H-like superfamily/Ribonuclease H"/>
    <property type="match status" value="2"/>
</dbReference>
<keyword evidence="4" id="KW-1185">Reference proteome</keyword>
<reference evidence="3" key="2">
    <citation type="submission" date="2025-08" db="UniProtKB">
        <authorList>
            <consortium name="Ensembl"/>
        </authorList>
    </citation>
    <scope>IDENTIFICATION</scope>
</reference>
<evidence type="ECO:0000259" key="1">
    <source>
        <dbReference type="Pfam" id="PF01498"/>
    </source>
</evidence>
<evidence type="ECO:0000313" key="3">
    <source>
        <dbReference type="Ensembl" id="ENSOTSP00005154450.1"/>
    </source>
</evidence>
<feature type="domain" description="Transposase Tc1-like" evidence="1">
    <location>
        <begin position="91"/>
        <end position="161"/>
    </location>
</feature>
<accession>A0AAZ3SMF3</accession>
<reference evidence="3" key="3">
    <citation type="submission" date="2025-09" db="UniProtKB">
        <authorList>
            <consortium name="Ensembl"/>
        </authorList>
    </citation>
    <scope>IDENTIFICATION</scope>
</reference>
<dbReference type="InterPro" id="IPR036388">
    <property type="entry name" value="WH-like_DNA-bd_sf"/>
</dbReference>
<dbReference type="PANTHER" id="PTHR23022">
    <property type="entry name" value="TRANSPOSABLE ELEMENT-RELATED"/>
    <property type="match status" value="1"/>
</dbReference>
<name>A0AAZ3SMF3_ONCTS</name>
<dbReference type="Ensembl" id="ENSOTST00005157924.1">
    <property type="protein sequence ID" value="ENSOTSP00005154450.1"/>
    <property type="gene ID" value="ENSOTSG00005051528.1"/>
</dbReference>
<organism evidence="3 4">
    <name type="scientific">Oncorhynchus tshawytscha</name>
    <name type="common">Chinook salmon</name>
    <name type="synonym">Salmo tshawytscha</name>
    <dbReference type="NCBI Taxonomy" id="74940"/>
    <lineage>
        <taxon>Eukaryota</taxon>
        <taxon>Metazoa</taxon>
        <taxon>Chordata</taxon>
        <taxon>Craniata</taxon>
        <taxon>Vertebrata</taxon>
        <taxon>Euteleostomi</taxon>
        <taxon>Actinopterygii</taxon>
        <taxon>Neopterygii</taxon>
        <taxon>Teleostei</taxon>
        <taxon>Protacanthopterygii</taxon>
        <taxon>Salmoniformes</taxon>
        <taxon>Salmonidae</taxon>
        <taxon>Salmoninae</taxon>
        <taxon>Oncorhynchus</taxon>
    </lineage>
</organism>
<dbReference type="InterPro" id="IPR002492">
    <property type="entry name" value="Transposase_Tc1-like"/>
</dbReference>
<dbReference type="Pfam" id="PF01498">
    <property type="entry name" value="HTH_Tnp_Tc3_2"/>
    <property type="match status" value="1"/>
</dbReference>
<dbReference type="GO" id="GO:0015074">
    <property type="term" value="P:DNA integration"/>
    <property type="evidence" value="ECO:0007669"/>
    <property type="project" value="InterPro"/>
</dbReference>
<dbReference type="PANTHER" id="PTHR23022:SF135">
    <property type="entry name" value="SI:DKEY-77F5.3"/>
    <property type="match status" value="1"/>
</dbReference>
<dbReference type="GeneTree" id="ENSGT01150000286914"/>
<evidence type="ECO:0000313" key="4">
    <source>
        <dbReference type="Proteomes" id="UP000694402"/>
    </source>
</evidence>
<feature type="domain" description="Tc1-like transposase DDE" evidence="2">
    <location>
        <begin position="235"/>
        <end position="293"/>
    </location>
</feature>
<sequence length="333" mass="37956">MNSNNRLEASKGVWCLELLFFLCQPWLPFVETRAVIIALHKKVFTGKDIAASKIAPKSTIYRIIKNFKESGSVVVKKTSGCPRKSSKRQDRLLKLIQLQDRGTTSTEHAQEWQQAGVSASARTVRQRILEDVLVSRRAAKKPPLSRKSIGDRLIFCKRYRDWTGVKSFSLMYPHSDCLGHPEKKLVRRRQAGRYHQSCVMSTVKHPETIHVWGCFSVKGVRSKEQFGDEQCFFQHDVAPCHKAKVITKLLGDQNIDVLGPWPGNSPDLNPIENLWSILKRRVDKQKPTNSDKLQALIMQEWATISQDVAQKLIDSMPGQIAEVLEKKGQHCKY</sequence>
<reference evidence="4" key="1">
    <citation type="journal article" date="2018" name="PLoS ONE">
        <title>Chinook salmon (Oncorhynchus tshawytscha) genome and transcriptome.</title>
        <authorList>
            <person name="Christensen K.A."/>
            <person name="Leong J.S."/>
            <person name="Sakhrani D."/>
            <person name="Biagi C.A."/>
            <person name="Minkley D.R."/>
            <person name="Withler R.E."/>
            <person name="Rondeau E.B."/>
            <person name="Koop B.F."/>
            <person name="Devlin R.H."/>
        </authorList>
    </citation>
    <scope>NUCLEOTIDE SEQUENCE [LARGE SCALE GENOMIC DNA]</scope>
</reference>
<dbReference type="GO" id="GO:0006313">
    <property type="term" value="P:DNA transposition"/>
    <property type="evidence" value="ECO:0007669"/>
    <property type="project" value="InterPro"/>
</dbReference>
<evidence type="ECO:0008006" key="5">
    <source>
        <dbReference type="Google" id="ProtNLM"/>
    </source>
</evidence>
<dbReference type="SUPFAM" id="SSF46689">
    <property type="entry name" value="Homeodomain-like"/>
    <property type="match status" value="1"/>
</dbReference>
<dbReference type="InterPro" id="IPR036397">
    <property type="entry name" value="RNaseH_sf"/>
</dbReference>
<dbReference type="Pfam" id="PF13358">
    <property type="entry name" value="DDE_3"/>
    <property type="match status" value="1"/>
</dbReference>
<dbReference type="InterPro" id="IPR052338">
    <property type="entry name" value="Transposase_5"/>
</dbReference>
<dbReference type="Gene3D" id="1.10.10.10">
    <property type="entry name" value="Winged helix-like DNA-binding domain superfamily/Winged helix DNA-binding domain"/>
    <property type="match status" value="1"/>
</dbReference>
<dbReference type="GO" id="GO:0003677">
    <property type="term" value="F:DNA binding"/>
    <property type="evidence" value="ECO:0007669"/>
    <property type="project" value="InterPro"/>
</dbReference>
<dbReference type="Proteomes" id="UP000694402">
    <property type="component" value="Unassembled WGS sequence"/>
</dbReference>
<dbReference type="AlphaFoldDB" id="A0AAZ3SMF3"/>
<proteinExistence type="predicted"/>